<feature type="chain" id="PRO_5046670286" evidence="1">
    <location>
        <begin position="21"/>
        <end position="224"/>
    </location>
</feature>
<evidence type="ECO:0000313" key="3">
    <source>
        <dbReference type="Proteomes" id="UP001447008"/>
    </source>
</evidence>
<evidence type="ECO:0000256" key="1">
    <source>
        <dbReference type="SAM" id="SignalP"/>
    </source>
</evidence>
<gene>
    <name evidence="2" type="ORF">WCN91_05055</name>
</gene>
<dbReference type="Gene3D" id="1.25.40.10">
    <property type="entry name" value="Tetratricopeptide repeat domain"/>
    <property type="match status" value="1"/>
</dbReference>
<dbReference type="EMBL" id="JBCGCU010000004">
    <property type="protein sequence ID" value="MEM0514796.1"/>
    <property type="molecule type" value="Genomic_DNA"/>
</dbReference>
<evidence type="ECO:0000313" key="2">
    <source>
        <dbReference type="EMBL" id="MEM0514796.1"/>
    </source>
</evidence>
<protein>
    <submittedName>
        <fullName evidence="2">Tetratricopeptide repeat protein</fullName>
    </submittedName>
</protein>
<comment type="caution">
    <text evidence="2">The sequence shown here is derived from an EMBL/GenBank/DDBJ whole genome shotgun (WGS) entry which is preliminary data.</text>
</comment>
<dbReference type="Pfam" id="PF14559">
    <property type="entry name" value="TPR_19"/>
    <property type="match status" value="1"/>
</dbReference>
<keyword evidence="1" id="KW-0732">Signal</keyword>
<organism evidence="2 3">
    <name type="scientific">Pseudoalteromonas qingdaonensis</name>
    <dbReference type="NCBI Taxonomy" id="3131913"/>
    <lineage>
        <taxon>Bacteria</taxon>
        <taxon>Pseudomonadati</taxon>
        <taxon>Pseudomonadota</taxon>
        <taxon>Gammaproteobacteria</taxon>
        <taxon>Alteromonadales</taxon>
        <taxon>Pseudoalteromonadaceae</taxon>
        <taxon>Pseudoalteromonas</taxon>
    </lineage>
</organism>
<accession>A0ABU9MVE3</accession>
<dbReference type="Proteomes" id="UP001447008">
    <property type="component" value="Unassembled WGS sequence"/>
</dbReference>
<keyword evidence="3" id="KW-1185">Reference proteome</keyword>
<dbReference type="SUPFAM" id="SSF48452">
    <property type="entry name" value="TPR-like"/>
    <property type="match status" value="1"/>
</dbReference>
<feature type="signal peptide" evidence="1">
    <location>
        <begin position="1"/>
        <end position="20"/>
    </location>
</feature>
<reference evidence="2 3" key="1">
    <citation type="submission" date="2024-03" db="EMBL/GenBank/DDBJ databases">
        <title>Pseudoalteromonas qingdaonensis sp. nov., isolated from the intestines of marine benthic organisms.</title>
        <authorList>
            <person name="Lin X."/>
            <person name="Fang S."/>
            <person name="Hu X."/>
        </authorList>
    </citation>
    <scope>NUCLEOTIDE SEQUENCE [LARGE SCALE GENOMIC DNA]</scope>
    <source>
        <strain evidence="2 3">YIC-827</strain>
    </source>
</reference>
<dbReference type="InterPro" id="IPR011990">
    <property type="entry name" value="TPR-like_helical_dom_sf"/>
</dbReference>
<proteinExistence type="predicted"/>
<sequence>MKPYFAMALVAAALFQSALAQNALSQTLSSADEQMNLQQLMRQWAHVNYELKGDDQEDAFAELAKNAQAYSKTHPDEAEGHIWSGIIHSSYAGAKGGLGALGLAKEAKKDFEMAMSINGQALQGSAYTSLGTLYAQVPGWPIGFGDDEKAQELFKKSLAINPDGIDINYFYAQFLYDERKYKQAEVHLLRAQAAAPRAERPLADKYRQQEVAQLLAKVERKLKR</sequence>
<name>A0ABU9MVE3_9GAMM</name>